<feature type="coiled-coil region" evidence="1">
    <location>
        <begin position="79"/>
        <end position="124"/>
    </location>
</feature>
<dbReference type="AlphaFoldDB" id="A0AAN8FQX8"/>
<comment type="caution">
    <text evidence="2">The sequence shown here is derived from an EMBL/GenBank/DDBJ whole genome shotgun (WGS) entry which is preliminary data.</text>
</comment>
<sequence>MLRYQEKDNEIVELFGKMADQIAAQFLEEFKKVQVRCKTAADVMVSRADSRENEMQSKFQKYLEAKSKFTKATVSLLELSKEHEALIRVKQEIDDAKELALKVEKREEAKVEDLEKKAMEQRKILLDFEKGENMRDLYEDMLEKLAEMQTGSRQSQKDALTNERLMLEEQVALLSAKSTEMRAEVERLTAALDATGYEGLLHETRRSLMVSVKDEYTKIKNELLRLRLATHALRIRARTAQANSALEK</sequence>
<evidence type="ECO:0000313" key="3">
    <source>
        <dbReference type="Proteomes" id="UP001331761"/>
    </source>
</evidence>
<evidence type="ECO:0000256" key="1">
    <source>
        <dbReference type="SAM" id="Coils"/>
    </source>
</evidence>
<reference evidence="2 3" key="1">
    <citation type="submission" date="2019-10" db="EMBL/GenBank/DDBJ databases">
        <title>Assembly and Annotation for the nematode Trichostrongylus colubriformis.</title>
        <authorList>
            <person name="Martin J."/>
        </authorList>
    </citation>
    <scope>NUCLEOTIDE SEQUENCE [LARGE SCALE GENOMIC DNA]</scope>
    <source>
        <strain evidence="2">G859</strain>
        <tissue evidence="2">Whole worm</tissue>
    </source>
</reference>
<dbReference type="EMBL" id="WIXE01003272">
    <property type="protein sequence ID" value="KAK5984086.1"/>
    <property type="molecule type" value="Genomic_DNA"/>
</dbReference>
<proteinExistence type="predicted"/>
<dbReference type="Proteomes" id="UP001331761">
    <property type="component" value="Unassembled WGS sequence"/>
</dbReference>
<keyword evidence="1" id="KW-0175">Coiled coil</keyword>
<name>A0AAN8FQX8_TRICO</name>
<accession>A0AAN8FQX8</accession>
<protein>
    <submittedName>
        <fullName evidence="2">Uncharacterized protein</fullName>
    </submittedName>
</protein>
<evidence type="ECO:0000313" key="2">
    <source>
        <dbReference type="EMBL" id="KAK5984086.1"/>
    </source>
</evidence>
<keyword evidence="3" id="KW-1185">Reference proteome</keyword>
<gene>
    <name evidence="2" type="ORF">GCK32_005804</name>
</gene>
<organism evidence="2 3">
    <name type="scientific">Trichostrongylus colubriformis</name>
    <name type="common">Black scour worm</name>
    <dbReference type="NCBI Taxonomy" id="6319"/>
    <lineage>
        <taxon>Eukaryota</taxon>
        <taxon>Metazoa</taxon>
        <taxon>Ecdysozoa</taxon>
        <taxon>Nematoda</taxon>
        <taxon>Chromadorea</taxon>
        <taxon>Rhabditida</taxon>
        <taxon>Rhabditina</taxon>
        <taxon>Rhabditomorpha</taxon>
        <taxon>Strongyloidea</taxon>
        <taxon>Trichostrongylidae</taxon>
        <taxon>Trichostrongylus</taxon>
    </lineage>
</organism>